<keyword evidence="6" id="KW-1185">Reference proteome</keyword>
<feature type="compositionally biased region" description="Low complexity" evidence="4">
    <location>
        <begin position="610"/>
        <end position="650"/>
    </location>
</feature>
<feature type="compositionally biased region" description="Polar residues" evidence="4">
    <location>
        <begin position="493"/>
        <end position="511"/>
    </location>
</feature>
<feature type="compositionally biased region" description="Low complexity" evidence="4">
    <location>
        <begin position="1142"/>
        <end position="1153"/>
    </location>
</feature>
<feature type="region of interest" description="Disordered" evidence="4">
    <location>
        <begin position="369"/>
        <end position="411"/>
    </location>
</feature>
<reference evidence="5 6" key="1">
    <citation type="journal article" date="2021" name="Elife">
        <title>Chloroplast acquisition without the gene transfer in kleptoplastic sea slugs, Plakobranchus ocellatus.</title>
        <authorList>
            <person name="Maeda T."/>
            <person name="Takahashi S."/>
            <person name="Yoshida T."/>
            <person name="Shimamura S."/>
            <person name="Takaki Y."/>
            <person name="Nagai Y."/>
            <person name="Toyoda A."/>
            <person name="Suzuki Y."/>
            <person name="Arimoto A."/>
            <person name="Ishii H."/>
            <person name="Satoh N."/>
            <person name="Nishiyama T."/>
            <person name="Hasebe M."/>
            <person name="Maruyama T."/>
            <person name="Minagawa J."/>
            <person name="Obokata J."/>
            <person name="Shigenobu S."/>
        </authorList>
    </citation>
    <scope>NUCLEOTIDE SEQUENCE [LARGE SCALE GENOMIC DNA]</scope>
</reference>
<feature type="region of interest" description="Disordered" evidence="4">
    <location>
        <begin position="1088"/>
        <end position="1166"/>
    </location>
</feature>
<feature type="region of interest" description="Disordered" evidence="4">
    <location>
        <begin position="1"/>
        <end position="43"/>
    </location>
</feature>
<feature type="region of interest" description="Disordered" evidence="4">
    <location>
        <begin position="1336"/>
        <end position="1407"/>
    </location>
</feature>
<sequence>MDGKTGAEPADNGPKQRINNRLGSASTSNVPSQANHIASRQTSNTRATSAKYYDIASTILGGSGDVEEVFLNAAKNGNLAKLEQLLQQREAVDLNIDCKDKRTGNTALIWAAKRGHSKIVELLLRNGADTTLCNYEAQTALETAFSPIRTLLLDWLDGQPGNSEKLLLQAAWQGNLAVINRILHDNPRVDVNCQNAEGLTPLMLVARDTLLFERLSNQLNRYYSPAQVVEQLLGAQADIHVTDNDGRSSLHYASQSRATVADKLVSALISGGMDVELRDRRLFTPIHLASQLGNTSNVVALADGGSSVNIKGFAGLTPLHMTAYNDHQKTAVTLLHYGADVKVTDDRGLTPLDVAKTRRMKNMLKEAWAERDKEEEGNLEVEEKPAALQKKTGLSVSQQEERGRKKSALTKKKPEVIFDGYDSNKNSSNSRLKGSAQSQAAAASTCLVPALIDDPRCGRCIITKSQSPKFTGGLGAAWLGRVKKSPIPKARPNSKQGGQVNGHSRSSSDSQLPKAADLAASCDCVVAPTRGKKGVRRNGVVNRTPRSHVFITQQAAIMEESVKKSSSPDNEDNMAKMRVLDSPLDLARCRSFFKEEFILEESRPKELHSGSDPTSSYSGSSLSSSSPRETLGASTPLSSSSSVPNQPLTSRSLRLDPSLETLLEQPADGSQGRHIVCVNPPTHSASNNNHEQKSGDTSQGKMNPISDDHNKTRDDNNRSKSVSDMQAVPIIRTHRPLQQQHHQRVRRRSENSLSSSVESDHGFSLLQNKPKHQPLGRAGSLKLADRWRHHSVAGLPAENLDLASISGIVQKSQSLESISPKAGSEASGPFSHANQAQNSLASEDQNVNLLRKIQRSEDKLDQNNIQNLTPSNQSASPARAVAEKQRSVPSTVEPFSGKAKIVCSSDMDKWDSYPSVDDEVIHDTYVVKVPVLKLSTSDDKPSESKCKQRQAGVKPPVTSKSCSEVADNQTVFDQQPVDSIRPQTVLDGPIGSDTFHLLERSHTLNHGLQSTRDTSQSKNLSAKGSILQSHEAFADVQGNPLSTSQNKAVVINIVDPEKHQDRLFAVTEESVRKGSASKQRADARAAAAQAKFREAAGVSSSQKTKPKDKDQKQPAADQKLKSASKASFIEKNLMRNQRNVQASASTAKSKAGSGQTGNKGINSKPVISSKVNTASVAGKTSSLSNMTANDKITPAKSCNNNLATSANTAAGNRNASVVAATSNKAQTENTCNVSKGKCEKTSDKINTKTVQKIPQDKSKLNAASVPSSETIVQMKASEIASQSDNSTSNPQSTQGKGQAPLQTPVIVNPYENFVNKFVKANETVTDDAVVKLKKTVSKGSKKSSKCRPTSGSTRNGSAGKKRAARTKPGEGESRPKSGKKTKKAAASEKKSKQATPTTESELTEDAKNPNTALISGIGWQLSTACADSSAVEIARDPKYYLSDSDPDTFCSDNEVDDDDDLSEFIDTQEQHLAESENAPKTLSALESARDNIMLDSERQRNLLEVDQRLREAFKEKMTDHSPRFLEMKWRQETQTELRLPLAEDDGFPPMNLDVTQHLRTSSKHQDKSQRENKKHIYMEDYYIPLVAKLGEGLAETEKHILEANDYQREIFHGKLTPIPEGPSLLSRTTNAISAFDKDMKGSKLSLLLDDNPENCVETQDGHTAESILDTQNKLSKAGKSAKVKSQKEQEHKKKDTEVLKNEISLKYEYTPSGKVVKKIKGVTSEGSKYSHGDNSTARNDKNNNEEEIEEAIDEILSSTTSSLASTLRNYDLDEHNNSFTGANFGCHSLTDGDRSLLLRLRNSDYTSPFYAKTKNNSLCSNDENDPPTPTEENQANTKPALSLSMSLPVQRGTTSASSPKKSPADGRSSKDGNPPLSSRARSSGQQSSGSPLTSSRLSGKPPLSVRSSLQDMNQGTPKGKLTRSSSNREIGKHETNIKDVNEEEAKHLARVINSFRHMELHASPNLSSHAAVTPALQHPLKTEAASLPVSRSACGFTRGSSGNLPLTTATAGAVEDVALPPRPSSSSGSVARKVGRFHELKEEKKTVKAGKSMTNIGIPVDVSEPSTGDAVKKRLGGSEAIAKDDASNTDSRVASKNIWLL</sequence>
<feature type="repeat" description="ANK" evidence="3">
    <location>
        <begin position="245"/>
        <end position="280"/>
    </location>
</feature>
<name>A0AAV4A1J3_9GAST</name>
<feature type="region of interest" description="Disordered" evidence="4">
    <location>
        <begin position="603"/>
        <end position="776"/>
    </location>
</feature>
<feature type="compositionally biased region" description="Basic and acidic residues" evidence="4">
    <location>
        <begin position="936"/>
        <end position="946"/>
    </location>
</feature>
<dbReference type="PROSITE" id="PS50297">
    <property type="entry name" value="ANK_REP_REGION"/>
    <property type="match status" value="3"/>
</dbReference>
<feature type="region of interest" description="Disordered" evidence="4">
    <location>
        <begin position="1809"/>
        <end position="1941"/>
    </location>
</feature>
<dbReference type="SUPFAM" id="SSF48403">
    <property type="entry name" value="Ankyrin repeat"/>
    <property type="match status" value="1"/>
</dbReference>
<keyword evidence="5" id="KW-0808">Transferase</keyword>
<organism evidence="5 6">
    <name type="scientific">Plakobranchus ocellatus</name>
    <dbReference type="NCBI Taxonomy" id="259542"/>
    <lineage>
        <taxon>Eukaryota</taxon>
        <taxon>Metazoa</taxon>
        <taxon>Spiralia</taxon>
        <taxon>Lophotrochozoa</taxon>
        <taxon>Mollusca</taxon>
        <taxon>Gastropoda</taxon>
        <taxon>Heterobranchia</taxon>
        <taxon>Euthyneura</taxon>
        <taxon>Panpulmonata</taxon>
        <taxon>Sacoglossa</taxon>
        <taxon>Placobranchoidea</taxon>
        <taxon>Plakobranchidae</taxon>
        <taxon>Plakobranchus</taxon>
    </lineage>
</organism>
<dbReference type="PROSITE" id="PS50088">
    <property type="entry name" value="ANK_REPEAT"/>
    <property type="match status" value="3"/>
</dbReference>
<feature type="compositionally biased region" description="Polar residues" evidence="4">
    <location>
        <begin position="1724"/>
        <end position="1737"/>
    </location>
</feature>
<feature type="compositionally biased region" description="Polar residues" evidence="4">
    <location>
        <begin position="681"/>
        <end position="701"/>
    </location>
</feature>
<dbReference type="Pfam" id="PF00023">
    <property type="entry name" value="Ank"/>
    <property type="match status" value="1"/>
</dbReference>
<keyword evidence="1" id="KW-0677">Repeat</keyword>
<feature type="compositionally biased region" description="Low complexity" evidence="4">
    <location>
        <begin position="1876"/>
        <end position="1899"/>
    </location>
</feature>
<feature type="compositionally biased region" description="Basic residues" evidence="4">
    <location>
        <begin position="1336"/>
        <end position="1345"/>
    </location>
</feature>
<feature type="region of interest" description="Disordered" evidence="4">
    <location>
        <begin position="1278"/>
        <end position="1300"/>
    </location>
</feature>
<dbReference type="Proteomes" id="UP000735302">
    <property type="component" value="Unassembled WGS sequence"/>
</dbReference>
<feature type="compositionally biased region" description="Polar residues" evidence="4">
    <location>
        <begin position="17"/>
        <end position="43"/>
    </location>
</feature>
<feature type="compositionally biased region" description="Basic and acidic residues" evidence="4">
    <location>
        <begin position="706"/>
        <end position="718"/>
    </location>
</feature>
<feature type="compositionally biased region" description="Polar residues" evidence="4">
    <location>
        <begin position="1156"/>
        <end position="1166"/>
    </location>
</feature>
<keyword evidence="5" id="KW-0418">Kinase</keyword>
<dbReference type="EMBL" id="BLXT01003028">
    <property type="protein sequence ID" value="GFO00089.1"/>
    <property type="molecule type" value="Genomic_DNA"/>
</dbReference>
<evidence type="ECO:0000256" key="3">
    <source>
        <dbReference type="PROSITE-ProRule" id="PRU00023"/>
    </source>
</evidence>
<dbReference type="InterPro" id="IPR036770">
    <property type="entry name" value="Ankyrin_rpt-contain_sf"/>
</dbReference>
<keyword evidence="2 3" id="KW-0040">ANK repeat</keyword>
<dbReference type="Pfam" id="PF12796">
    <property type="entry name" value="Ank_2"/>
    <property type="match status" value="2"/>
</dbReference>
<feature type="compositionally biased region" description="Polar residues" evidence="4">
    <location>
        <begin position="1346"/>
        <end position="1356"/>
    </location>
</feature>
<evidence type="ECO:0000256" key="4">
    <source>
        <dbReference type="SAM" id="MobiDB-lite"/>
    </source>
</evidence>
<gene>
    <name evidence="5" type="ORF">PoB_002659400</name>
</gene>
<feature type="compositionally biased region" description="Basic and acidic residues" evidence="4">
    <location>
        <begin position="1685"/>
        <end position="1694"/>
    </location>
</feature>
<protein>
    <submittedName>
        <fullName evidence="5">Sps1/ste20-related protein kinase ysk4</fullName>
    </submittedName>
</protein>
<dbReference type="GO" id="GO:0016301">
    <property type="term" value="F:kinase activity"/>
    <property type="evidence" value="ECO:0007669"/>
    <property type="project" value="UniProtKB-KW"/>
</dbReference>
<feature type="region of interest" description="Disordered" evidence="4">
    <location>
        <begin position="485"/>
        <end position="512"/>
    </location>
</feature>
<feature type="region of interest" description="Disordered" evidence="4">
    <location>
        <begin position="1250"/>
        <end position="1269"/>
    </location>
</feature>
<comment type="caution">
    <text evidence="5">The sequence shown here is derived from an EMBL/GenBank/DDBJ whole genome shotgun (WGS) entry which is preliminary data.</text>
</comment>
<feature type="region of interest" description="Disordered" evidence="4">
    <location>
        <begin position="936"/>
        <end position="961"/>
    </location>
</feature>
<dbReference type="PANTHER" id="PTHR24126">
    <property type="entry name" value="ANKYRIN REPEAT, PH AND SEC7 DOMAIN CONTAINING PROTEIN SECG-RELATED"/>
    <property type="match status" value="1"/>
</dbReference>
<feature type="repeat" description="ANK" evidence="3">
    <location>
        <begin position="314"/>
        <end position="346"/>
    </location>
</feature>
<evidence type="ECO:0000313" key="5">
    <source>
        <dbReference type="EMBL" id="GFO00089.1"/>
    </source>
</evidence>
<feature type="region of interest" description="Disordered" evidence="4">
    <location>
        <begin position="860"/>
        <end position="891"/>
    </location>
</feature>
<feature type="compositionally biased region" description="Polar residues" evidence="4">
    <location>
        <begin position="862"/>
        <end position="876"/>
    </location>
</feature>
<feature type="compositionally biased region" description="Polar residues" evidence="4">
    <location>
        <begin position="1830"/>
        <end position="1860"/>
    </location>
</feature>
<feature type="compositionally biased region" description="Basic and acidic residues" evidence="4">
    <location>
        <begin position="369"/>
        <end position="385"/>
    </location>
</feature>
<dbReference type="SMART" id="SM00248">
    <property type="entry name" value="ANK"/>
    <property type="match status" value="7"/>
</dbReference>
<evidence type="ECO:0000256" key="1">
    <source>
        <dbReference type="ARBA" id="ARBA00022737"/>
    </source>
</evidence>
<accession>A0AAV4A1J3</accession>
<feature type="compositionally biased region" description="Polar residues" evidence="4">
    <location>
        <begin position="1905"/>
        <end position="1928"/>
    </location>
</feature>
<dbReference type="InterPro" id="IPR002110">
    <property type="entry name" value="Ankyrin_rpt"/>
</dbReference>
<feature type="region of interest" description="Disordered" evidence="4">
    <location>
        <begin position="1675"/>
        <end position="1694"/>
    </location>
</feature>
<dbReference type="Gene3D" id="1.25.40.20">
    <property type="entry name" value="Ankyrin repeat-containing domain"/>
    <property type="match status" value="3"/>
</dbReference>
<proteinExistence type="predicted"/>
<feature type="repeat" description="ANK" evidence="3">
    <location>
        <begin position="103"/>
        <end position="135"/>
    </location>
</feature>
<feature type="compositionally biased region" description="Polar residues" evidence="4">
    <location>
        <begin position="1279"/>
        <end position="1296"/>
    </location>
</feature>
<evidence type="ECO:0000256" key="2">
    <source>
        <dbReference type="ARBA" id="ARBA00023043"/>
    </source>
</evidence>
<dbReference type="PANTHER" id="PTHR24126:SF14">
    <property type="entry name" value="ANK_REP_REGION DOMAIN-CONTAINING PROTEIN"/>
    <property type="match status" value="1"/>
</dbReference>
<feature type="compositionally biased region" description="Basic and acidic residues" evidence="4">
    <location>
        <begin position="1929"/>
        <end position="1941"/>
    </location>
</feature>
<evidence type="ECO:0000313" key="6">
    <source>
        <dbReference type="Proteomes" id="UP000735302"/>
    </source>
</evidence>
<feature type="region of interest" description="Disordered" evidence="4">
    <location>
        <begin position="816"/>
        <end position="842"/>
    </location>
</feature>
<feature type="compositionally biased region" description="Polar residues" evidence="4">
    <location>
        <begin position="832"/>
        <end position="842"/>
    </location>
</feature>
<feature type="region of interest" description="Disordered" evidence="4">
    <location>
        <begin position="1723"/>
        <end position="1743"/>
    </location>
</feature>